<reference evidence="2 3" key="1">
    <citation type="journal article" date="2018" name="ISME J.">
        <title>Endosymbiont genomes yield clues of tubeworm success.</title>
        <authorList>
            <person name="Li Y."/>
            <person name="Liles M.R."/>
            <person name="Halanych K.M."/>
        </authorList>
    </citation>
    <scope>NUCLEOTIDE SEQUENCE [LARGE SCALE GENOMIC DNA]</scope>
    <source>
        <strain evidence="2">A1464</strain>
    </source>
</reference>
<dbReference type="EMBL" id="QFXC01000007">
    <property type="protein sequence ID" value="RDH84644.1"/>
    <property type="molecule type" value="Genomic_DNA"/>
</dbReference>
<proteinExistence type="predicted"/>
<keyword evidence="3" id="KW-1185">Reference proteome</keyword>
<dbReference type="Proteomes" id="UP000254266">
    <property type="component" value="Unassembled WGS sequence"/>
</dbReference>
<feature type="signal peptide" evidence="1">
    <location>
        <begin position="1"/>
        <end position="23"/>
    </location>
</feature>
<evidence type="ECO:0000313" key="2">
    <source>
        <dbReference type="EMBL" id="RDH84644.1"/>
    </source>
</evidence>
<evidence type="ECO:0000313" key="3">
    <source>
        <dbReference type="Proteomes" id="UP000254266"/>
    </source>
</evidence>
<dbReference type="AlphaFoldDB" id="A0A370DJT8"/>
<feature type="chain" id="PRO_5016646456" evidence="1">
    <location>
        <begin position="24"/>
        <end position="140"/>
    </location>
</feature>
<name>A0A370DJT8_9GAMM</name>
<evidence type="ECO:0000256" key="1">
    <source>
        <dbReference type="SAM" id="SignalP"/>
    </source>
</evidence>
<sequence length="140" mass="15293">MKIFIKQLIIPVTLFLFSFSTMSADSVVQQWKQGLNGAKLTSYTGSVISSNSTLTVIKFCKNGRYSYNKEGSWSVPGTAGGASNNTINGVWDIQHNAKHVVLVYTTDKKEQGFFPIYLQSNGRVNIGGTAYAIQKNQAGC</sequence>
<comment type="caution">
    <text evidence="2">The sequence shown here is derived from an EMBL/GenBank/DDBJ whole genome shotgun (WGS) entry which is preliminary data.</text>
</comment>
<protein>
    <submittedName>
        <fullName evidence="2">Uncharacterized protein</fullName>
    </submittedName>
</protein>
<accession>A0A370DJT8</accession>
<organism evidence="2 3">
    <name type="scientific">endosymbiont of Galathealinum brachiosum</name>
    <dbReference type="NCBI Taxonomy" id="2200906"/>
    <lineage>
        <taxon>Bacteria</taxon>
        <taxon>Pseudomonadati</taxon>
        <taxon>Pseudomonadota</taxon>
        <taxon>Gammaproteobacteria</taxon>
        <taxon>sulfur-oxidizing symbionts</taxon>
    </lineage>
</organism>
<gene>
    <name evidence="2" type="ORF">DIZ80_04015</name>
</gene>
<keyword evidence="1" id="KW-0732">Signal</keyword>